<reference evidence="2 3" key="1">
    <citation type="submission" date="2024-02" db="EMBL/GenBank/DDBJ databases">
        <title>Comparative Genomic Analysis of Flavobacterium Species Causing Columnaris Disease of Freshwater Fish in Thailand: Insights into Virulence and Resistance Mechanisms.</title>
        <authorList>
            <person name="Nguyen D."/>
            <person name="Chokmangmeepisarn P."/>
            <person name="Khianchaikhan K."/>
            <person name="Morishita M."/>
            <person name="Bunnoy A."/>
            <person name="Rodkhum C."/>
        </authorList>
    </citation>
    <scope>NUCLEOTIDE SEQUENCE [LARGE SCALE GENOMIC DNA]</scope>
    <source>
        <strain evidence="2 3">CNRT2201</strain>
    </source>
</reference>
<organism evidence="2 3">
    <name type="scientific">Flavobacterium oreochromis</name>
    <dbReference type="NCBI Taxonomy" id="2906078"/>
    <lineage>
        <taxon>Bacteria</taxon>
        <taxon>Pseudomonadati</taxon>
        <taxon>Bacteroidota</taxon>
        <taxon>Flavobacteriia</taxon>
        <taxon>Flavobacteriales</taxon>
        <taxon>Flavobacteriaceae</taxon>
        <taxon>Flavobacterium</taxon>
    </lineage>
</organism>
<dbReference type="EMBL" id="JAZGZP010000027">
    <property type="protein sequence ID" value="MFK7002039.1"/>
    <property type="molecule type" value="Genomic_DNA"/>
</dbReference>
<evidence type="ECO:0000313" key="2">
    <source>
        <dbReference type="EMBL" id="MFK7002039.1"/>
    </source>
</evidence>
<keyword evidence="1" id="KW-1133">Transmembrane helix</keyword>
<keyword evidence="1" id="KW-0812">Transmembrane</keyword>
<protein>
    <submittedName>
        <fullName evidence="2">Uncharacterized protein</fullName>
    </submittedName>
</protein>
<dbReference type="Proteomes" id="UP001621706">
    <property type="component" value="Unassembled WGS sequence"/>
</dbReference>
<comment type="caution">
    <text evidence="2">The sequence shown here is derived from an EMBL/GenBank/DDBJ whole genome shotgun (WGS) entry which is preliminary data.</text>
</comment>
<evidence type="ECO:0000313" key="3">
    <source>
        <dbReference type="Proteomes" id="UP001621706"/>
    </source>
</evidence>
<evidence type="ECO:0000256" key="1">
    <source>
        <dbReference type="SAM" id="Phobius"/>
    </source>
</evidence>
<feature type="transmembrane region" description="Helical" evidence="1">
    <location>
        <begin position="21"/>
        <end position="38"/>
    </location>
</feature>
<feature type="transmembrane region" description="Helical" evidence="1">
    <location>
        <begin position="44"/>
        <end position="67"/>
    </location>
</feature>
<proteinExistence type="predicted"/>
<dbReference type="RefSeq" id="WP_088400067.1">
    <property type="nucleotide sequence ID" value="NZ_JAZGZP010000027.1"/>
</dbReference>
<accession>A0ABW8PBX8</accession>
<sequence>MLNKFLSGENNSWNPKEDRPVDSFIFIALILSTLFFKLMINNKITYYECIIYTTVILLLSILIYLTLNKTFKKLNQPDKLVFLELTQENLSLLMEELKIRNITCCTEEDLKKLSKGEKLNTKIIWDHKAQNSKQVTYTFLFQMFHEYLIKDGIKNGSKSLPTDKKNNLLNYIVNNFGKKDVPDFEIKKENLNKSYCEWIPPKK</sequence>
<gene>
    <name evidence="2" type="ORF">V3I07_14225</name>
</gene>
<name>A0ABW8PBX8_9FLAO</name>
<keyword evidence="3" id="KW-1185">Reference proteome</keyword>
<keyword evidence="1" id="KW-0472">Membrane</keyword>